<sequence length="127" mass="13215">MEIAGSFRTPLDAAVPTGTAQRDTFISRIPDVGDPSLIPALRGQHVAIAVSVPSAWTWLLGRIPFPILIFLGIMIVGGFVRPMDGGKRASGSSVPMPGMAGLFASLAGKQRQTESGTGDDGDAPKNQ</sequence>
<keyword evidence="2" id="KW-1133">Transmembrane helix</keyword>
<feature type="transmembrane region" description="Helical" evidence="2">
    <location>
        <begin position="63"/>
        <end position="80"/>
    </location>
</feature>
<dbReference type="EMBL" id="NJGD01000035">
    <property type="protein sequence ID" value="PJR08812.1"/>
    <property type="molecule type" value="Genomic_DNA"/>
</dbReference>
<feature type="region of interest" description="Disordered" evidence="1">
    <location>
        <begin position="105"/>
        <end position="127"/>
    </location>
</feature>
<evidence type="ECO:0000256" key="1">
    <source>
        <dbReference type="SAM" id="MobiDB-lite"/>
    </source>
</evidence>
<comment type="caution">
    <text evidence="3">The sequence shown here is derived from an EMBL/GenBank/DDBJ whole genome shotgun (WGS) entry which is preliminary data.</text>
</comment>
<evidence type="ECO:0000256" key="2">
    <source>
        <dbReference type="SAM" id="Phobius"/>
    </source>
</evidence>
<accession>A0A2J0YT73</accession>
<name>A0A2J0YT73_RHIML</name>
<gene>
    <name evidence="3" type="ORF">CEJ86_32135</name>
</gene>
<keyword evidence="2" id="KW-0472">Membrane</keyword>
<dbReference type="AlphaFoldDB" id="A0A2J0YT73"/>
<evidence type="ECO:0000313" key="4">
    <source>
        <dbReference type="Proteomes" id="UP000231987"/>
    </source>
</evidence>
<dbReference type="Proteomes" id="UP000231987">
    <property type="component" value="Unassembled WGS sequence"/>
</dbReference>
<keyword evidence="2" id="KW-0812">Transmembrane</keyword>
<evidence type="ECO:0000313" key="3">
    <source>
        <dbReference type="EMBL" id="PJR08812.1"/>
    </source>
</evidence>
<proteinExistence type="predicted"/>
<reference evidence="3 4" key="1">
    <citation type="submission" date="2017-06" db="EMBL/GenBank/DDBJ databases">
        <title>Ensifer strains isolated from leguminous trees and herbs display diverse denitrification phenotypes with some acting as strong N2O sinks.</title>
        <authorList>
            <person name="Woliy K."/>
            <person name="Mania D."/>
            <person name="Bakken L.R."/>
            <person name="Frostegard A."/>
        </authorList>
    </citation>
    <scope>NUCLEOTIDE SEQUENCE [LARGE SCALE GENOMIC DNA]</scope>
    <source>
        <strain evidence="3 4">AC50a</strain>
    </source>
</reference>
<protein>
    <submittedName>
        <fullName evidence="3">Uncharacterized protein</fullName>
    </submittedName>
</protein>
<organism evidence="3 4">
    <name type="scientific">Rhizobium meliloti</name>
    <name type="common">Ensifer meliloti</name>
    <name type="synonym">Sinorhizobium meliloti</name>
    <dbReference type="NCBI Taxonomy" id="382"/>
    <lineage>
        <taxon>Bacteria</taxon>
        <taxon>Pseudomonadati</taxon>
        <taxon>Pseudomonadota</taxon>
        <taxon>Alphaproteobacteria</taxon>
        <taxon>Hyphomicrobiales</taxon>
        <taxon>Rhizobiaceae</taxon>
        <taxon>Sinorhizobium/Ensifer group</taxon>
        <taxon>Sinorhizobium</taxon>
    </lineage>
</organism>